<dbReference type="Ensembl" id="ENSPPAT00000000696.1">
    <property type="protein sequence ID" value="ENSPPAP00000000175.1"/>
    <property type="gene ID" value="ENSPPAG00000000669.1"/>
</dbReference>
<evidence type="ECO:0000313" key="3">
    <source>
        <dbReference type="Proteomes" id="UP000240080"/>
    </source>
</evidence>
<reference evidence="2" key="3">
    <citation type="submission" date="2025-09" db="UniProtKB">
        <authorList>
            <consortium name="Ensembl"/>
        </authorList>
    </citation>
    <scope>IDENTIFICATION</scope>
</reference>
<name>A0A2R8Z9S8_PANPA</name>
<dbReference type="Bgee" id="ENSPPAG00000000669">
    <property type="expression patterns" value="Expressed in adult mammalian kidney and 2 other cell types or tissues"/>
</dbReference>
<reference evidence="2 3" key="1">
    <citation type="journal article" date="2012" name="Nature">
        <title>The bonobo genome compared with the chimpanzee and human genomes.</title>
        <authorList>
            <person name="Prufer K."/>
            <person name="Munch K."/>
            <person name="Hellmann I."/>
            <person name="Akagi K."/>
            <person name="Miller J.R."/>
            <person name="Walenz B."/>
            <person name="Koren S."/>
            <person name="Sutton G."/>
            <person name="Kodira C."/>
            <person name="Winer R."/>
            <person name="Knight J.R."/>
            <person name="Mullikin J.C."/>
            <person name="Meader S.J."/>
            <person name="Ponting C.P."/>
            <person name="Lunter G."/>
            <person name="Higashino S."/>
            <person name="Hobolth A."/>
            <person name="Dutheil J."/>
            <person name="Karakoc E."/>
            <person name="Alkan C."/>
            <person name="Sajjadian S."/>
            <person name="Catacchio C.R."/>
            <person name="Ventura M."/>
            <person name="Marques-Bonet T."/>
            <person name="Eichler E.E."/>
            <person name="Andre C."/>
            <person name="Atencia R."/>
            <person name="Mugisha L."/>
            <person name="Junhold J."/>
            <person name="Patterson N."/>
            <person name="Siebauer M."/>
            <person name="Good J.M."/>
            <person name="Fischer A."/>
            <person name="Ptak S.E."/>
            <person name="Lachmann M."/>
            <person name="Symer D.E."/>
            <person name="Mailund T."/>
            <person name="Schierup M.H."/>
            <person name="Andres A.M."/>
            <person name="Kelso J."/>
            <person name="Paabo S."/>
        </authorList>
    </citation>
    <scope>NUCLEOTIDE SEQUENCE [LARGE SCALE GENOMIC DNA]</scope>
</reference>
<dbReference type="EMBL" id="AJFE02084215">
    <property type="status" value="NOT_ANNOTATED_CDS"/>
    <property type="molecule type" value="Genomic_DNA"/>
</dbReference>
<evidence type="ECO:0000256" key="1">
    <source>
        <dbReference type="SAM" id="MobiDB-lite"/>
    </source>
</evidence>
<reference evidence="2" key="2">
    <citation type="submission" date="2025-08" db="UniProtKB">
        <authorList>
            <consortium name="Ensembl"/>
        </authorList>
    </citation>
    <scope>IDENTIFICATION</scope>
</reference>
<evidence type="ECO:0000313" key="2">
    <source>
        <dbReference type="Ensembl" id="ENSPPAP00000000175.1"/>
    </source>
</evidence>
<proteinExistence type="predicted"/>
<keyword evidence="3" id="KW-1185">Reference proteome</keyword>
<accession>A0A2R8Z9S8</accession>
<organism evidence="2 3">
    <name type="scientific">Pan paniscus</name>
    <name type="common">Pygmy chimpanzee</name>
    <name type="synonym">Bonobo</name>
    <dbReference type="NCBI Taxonomy" id="9597"/>
    <lineage>
        <taxon>Eukaryota</taxon>
        <taxon>Metazoa</taxon>
        <taxon>Chordata</taxon>
        <taxon>Craniata</taxon>
        <taxon>Vertebrata</taxon>
        <taxon>Euteleostomi</taxon>
        <taxon>Mammalia</taxon>
        <taxon>Eutheria</taxon>
        <taxon>Euarchontoglires</taxon>
        <taxon>Primates</taxon>
        <taxon>Haplorrhini</taxon>
        <taxon>Catarrhini</taxon>
        <taxon>Hominidae</taxon>
        <taxon>Pan</taxon>
    </lineage>
</organism>
<protein>
    <submittedName>
        <fullName evidence="2">Uncharacterized protein</fullName>
    </submittedName>
</protein>
<dbReference type="AlphaFoldDB" id="A0A2R8Z9S8"/>
<sequence>MTRGTQGLPMTMGPRGRHLAQGPVLETDDPRRRRQGRREAGRAGTVSQAEGRTCTRMELANDPGVFGGCRWVCMAVQGGKGCVAGEQPGEAQTLLKRCPSCRPPHPLPAPSGAPAPPCSA</sequence>
<feature type="region of interest" description="Disordered" evidence="1">
    <location>
        <begin position="1"/>
        <end position="49"/>
    </location>
</feature>
<dbReference type="Proteomes" id="UP000240080">
    <property type="component" value="Chromosome 21"/>
</dbReference>